<accession>A0A1H5KZ02</accession>
<organism evidence="2 3">
    <name type="scientific">Arthrobacter alpinus</name>
    <dbReference type="NCBI Taxonomy" id="656366"/>
    <lineage>
        <taxon>Bacteria</taxon>
        <taxon>Bacillati</taxon>
        <taxon>Actinomycetota</taxon>
        <taxon>Actinomycetes</taxon>
        <taxon>Micrococcales</taxon>
        <taxon>Micrococcaceae</taxon>
        <taxon>Arthrobacter</taxon>
    </lineage>
</organism>
<evidence type="ECO:0000259" key="1">
    <source>
        <dbReference type="Pfam" id="PF00144"/>
    </source>
</evidence>
<gene>
    <name evidence="2" type="ORF">SAMN04489740_2206</name>
</gene>
<dbReference type="Pfam" id="PF00144">
    <property type="entry name" value="Beta-lactamase"/>
    <property type="match status" value="1"/>
</dbReference>
<dbReference type="Gene3D" id="3.40.710.10">
    <property type="entry name" value="DD-peptidase/beta-lactamase superfamily"/>
    <property type="match status" value="1"/>
</dbReference>
<proteinExistence type="predicted"/>
<dbReference type="InterPro" id="IPR050491">
    <property type="entry name" value="AmpC-like"/>
</dbReference>
<reference evidence="2 3" key="1">
    <citation type="submission" date="2016-10" db="EMBL/GenBank/DDBJ databases">
        <authorList>
            <person name="de Groot N.N."/>
        </authorList>
    </citation>
    <scope>NUCLEOTIDE SEQUENCE [LARGE SCALE GENOMIC DNA]</scope>
    <source>
        <strain evidence="2 3">DSM 22274</strain>
    </source>
</reference>
<sequence>MDFHMSAQTRLSEGWAPATALAAFSGGARVGQSLAGVVDGRGSVPRTTTAFRIASCTKSFTAAAILLLRDRGRLSLDDDAREYLPTLKIMGCAKGPASPVVTLRMLLSMSSGLPTDDPWADRQESMSRGDFEDLMSGGVRLVRHPGSAYEYSNLGYAMLGEVVERVSGVGYRHFIEREFLESLDLNGTAFSKETMLARIAAGASSATNIATGYRKSKRGNTEPFPYQQPYSWEELPTSGPGAFSAIGGLFSTLDDMGRWSAWLQEAFQGDCKPGASVASEGPLCRETRREMQSMHQVGEPVEADGTVNGYGYGLVVQHHGLYGTVIGHSGGYPGFSAHMRWHPGTGNIVVGFENATYSKVGVAARALLEERLARTKVGVGAASQRAVQRQEVPELSASALVVPEPIVPWPETIQAMAAVEEVVRSPGSTLGNEVFSPNIVQDMPWEERRAAMEAALAVVGPLADSAEERTPPRWETAASVEWDLPARGGDVRIRVKMTPVDPPRVQLLEISPRT</sequence>
<dbReference type="InterPro" id="IPR001466">
    <property type="entry name" value="Beta-lactam-related"/>
</dbReference>
<dbReference type="InterPro" id="IPR012338">
    <property type="entry name" value="Beta-lactam/transpept-like"/>
</dbReference>
<dbReference type="PANTHER" id="PTHR46825">
    <property type="entry name" value="D-ALANYL-D-ALANINE-CARBOXYPEPTIDASE/ENDOPEPTIDASE AMPH"/>
    <property type="match status" value="1"/>
</dbReference>
<evidence type="ECO:0000313" key="2">
    <source>
        <dbReference type="EMBL" id="SEE69301.1"/>
    </source>
</evidence>
<dbReference type="PANTHER" id="PTHR46825:SF9">
    <property type="entry name" value="BETA-LACTAMASE-RELATED DOMAIN-CONTAINING PROTEIN"/>
    <property type="match status" value="1"/>
</dbReference>
<dbReference type="Proteomes" id="UP000182725">
    <property type="component" value="Unassembled WGS sequence"/>
</dbReference>
<dbReference type="AlphaFoldDB" id="A0A1H5KZ02"/>
<dbReference type="EMBL" id="FNTV01000001">
    <property type="protein sequence ID" value="SEE69301.1"/>
    <property type="molecule type" value="Genomic_DNA"/>
</dbReference>
<feature type="domain" description="Beta-lactamase-related" evidence="1">
    <location>
        <begin position="12"/>
        <end position="365"/>
    </location>
</feature>
<dbReference type="SUPFAM" id="SSF56601">
    <property type="entry name" value="beta-lactamase/transpeptidase-like"/>
    <property type="match status" value="1"/>
</dbReference>
<protein>
    <submittedName>
        <fullName evidence="2">CubicO group peptidase, beta-lactamase class C family</fullName>
    </submittedName>
</protein>
<evidence type="ECO:0000313" key="3">
    <source>
        <dbReference type="Proteomes" id="UP000182725"/>
    </source>
</evidence>
<name>A0A1H5KZ02_9MICC</name>